<feature type="transmembrane region" description="Helical" evidence="16">
    <location>
        <begin position="290"/>
        <end position="312"/>
    </location>
</feature>
<evidence type="ECO:0000256" key="17">
    <source>
        <dbReference type="SAM" id="SignalP"/>
    </source>
</evidence>
<dbReference type="AlphaFoldDB" id="A0A8T3D442"/>
<keyword evidence="4 16" id="KW-0812">Transmembrane</keyword>
<dbReference type="Proteomes" id="UP000829720">
    <property type="component" value="Unassembled WGS sequence"/>
</dbReference>
<dbReference type="InterPro" id="IPR017452">
    <property type="entry name" value="GPCR_Rhodpsn_7TM"/>
</dbReference>
<keyword evidence="14" id="KW-0966">Cell projection</keyword>
<feature type="compositionally biased region" description="Low complexity" evidence="15">
    <location>
        <begin position="393"/>
        <end position="407"/>
    </location>
</feature>
<dbReference type="GO" id="GO:0043410">
    <property type="term" value="P:positive regulation of MAPK cascade"/>
    <property type="evidence" value="ECO:0007669"/>
    <property type="project" value="TreeGrafter"/>
</dbReference>
<comment type="caution">
    <text evidence="19">The sequence shown here is derived from an EMBL/GenBank/DDBJ whole genome shotgun (WGS) entry which is preliminary data.</text>
</comment>
<dbReference type="SUPFAM" id="SSF81321">
    <property type="entry name" value="Family A G protein-coupled receptor-like"/>
    <property type="match status" value="1"/>
</dbReference>
<feature type="signal peptide" evidence="17">
    <location>
        <begin position="1"/>
        <end position="17"/>
    </location>
</feature>
<dbReference type="FunFam" id="1.20.1070.10:FF:000059">
    <property type="entry name" value="G protein-coupled receptor 37"/>
    <property type="match status" value="1"/>
</dbReference>
<evidence type="ECO:0000256" key="3">
    <source>
        <dbReference type="ARBA" id="ARBA00022475"/>
    </source>
</evidence>
<organism evidence="19 20">
    <name type="scientific">Albula goreensis</name>
    <dbReference type="NCBI Taxonomy" id="1534307"/>
    <lineage>
        <taxon>Eukaryota</taxon>
        <taxon>Metazoa</taxon>
        <taxon>Chordata</taxon>
        <taxon>Craniata</taxon>
        <taxon>Vertebrata</taxon>
        <taxon>Euteleostomi</taxon>
        <taxon>Actinopterygii</taxon>
        <taxon>Neopterygii</taxon>
        <taxon>Teleostei</taxon>
        <taxon>Albuliformes</taxon>
        <taxon>Albulidae</taxon>
        <taxon>Albula</taxon>
    </lineage>
</organism>
<dbReference type="GO" id="GO:0008528">
    <property type="term" value="F:G protein-coupled peptide receptor activity"/>
    <property type="evidence" value="ECO:0007669"/>
    <property type="project" value="TreeGrafter"/>
</dbReference>
<dbReference type="EMBL" id="JAERUA010000014">
    <property type="protein sequence ID" value="KAI1890760.1"/>
    <property type="molecule type" value="Genomic_DNA"/>
</dbReference>
<evidence type="ECO:0000256" key="7">
    <source>
        <dbReference type="ARBA" id="ARBA00022989"/>
    </source>
</evidence>
<evidence type="ECO:0000256" key="1">
    <source>
        <dbReference type="ARBA" id="ARBA00004316"/>
    </source>
</evidence>
<keyword evidence="10" id="KW-1015">Disulfide bond</keyword>
<evidence type="ECO:0000256" key="9">
    <source>
        <dbReference type="ARBA" id="ARBA00023136"/>
    </source>
</evidence>
<dbReference type="OrthoDB" id="8960080at2759"/>
<evidence type="ECO:0000256" key="6">
    <source>
        <dbReference type="ARBA" id="ARBA00022843"/>
    </source>
</evidence>
<dbReference type="Gene3D" id="1.20.1070.10">
    <property type="entry name" value="Rhodopsin 7-helix transmembrane proteins"/>
    <property type="match status" value="1"/>
</dbReference>
<evidence type="ECO:0000256" key="15">
    <source>
        <dbReference type="SAM" id="MobiDB-lite"/>
    </source>
</evidence>
<evidence type="ECO:0000256" key="10">
    <source>
        <dbReference type="ARBA" id="ARBA00023157"/>
    </source>
</evidence>
<dbReference type="InterPro" id="IPR003909">
    <property type="entry name" value="GPR37_orph"/>
</dbReference>
<feature type="transmembrane region" description="Helical" evidence="16">
    <location>
        <begin position="170"/>
        <end position="198"/>
    </location>
</feature>
<feature type="chain" id="PRO_5035834033" description="G-protein coupled receptors family 1 profile domain-containing protein" evidence="17">
    <location>
        <begin position="18"/>
        <end position="558"/>
    </location>
</feature>
<reference evidence="19" key="1">
    <citation type="submission" date="2021-01" db="EMBL/GenBank/DDBJ databases">
        <authorList>
            <person name="Zahm M."/>
            <person name="Roques C."/>
            <person name="Cabau C."/>
            <person name="Klopp C."/>
            <person name="Donnadieu C."/>
            <person name="Jouanno E."/>
            <person name="Lampietro C."/>
            <person name="Louis A."/>
            <person name="Herpin A."/>
            <person name="Echchiki A."/>
            <person name="Berthelot C."/>
            <person name="Parey E."/>
            <person name="Roest-Crollius H."/>
            <person name="Braasch I."/>
            <person name="Postlethwait J."/>
            <person name="Bobe J."/>
            <person name="Montfort J."/>
            <person name="Bouchez O."/>
            <person name="Begum T."/>
            <person name="Mejri S."/>
            <person name="Adams A."/>
            <person name="Chen W.-J."/>
            <person name="Guiguen Y."/>
        </authorList>
    </citation>
    <scope>NUCLEOTIDE SEQUENCE</scope>
    <source>
        <tissue evidence="19">Blood</tissue>
    </source>
</reference>
<dbReference type="InterPro" id="IPR000276">
    <property type="entry name" value="GPCR_Rhodpsn"/>
</dbReference>
<sequence length="558" mass="60672">MIPLFTLVLVLIGASELRNIRQTNGQRDVRLISAETTSKNFESVRLNNTSELGPTINLIQSGPKGLAKDDPSPSKFDMNHKRVPRGASDGRAKKGDQQFPFSHRYPKLHDSSDYFTTPHSQRSYPTLSLDRGSSTTMGLHVEGGERNNDSAEKGTTGIHNPLYPVTDSSYSAYAVMLLSLVVFAVGITGNLAVMCIVWHNYYMKSAWNSILASLAFWDFLVLFFCLPVVVFNELTKKRLLGDVSCRIVPYLEVTSLGVTTFSLCALGIDRFHAATSLQPKTRQVEQCQSILAKLAVVWIGSMILAVPELLLWQLSQDASGPTGVVVESCTMRPSPSLPESIFSLVHTYHDARMWWYFGCYFCLPLLFTLSCQLVTRRIGGGATPGLESRPLPSSSSSSSTSSSSPKKLQQEKLEQKRDQQLNCTVVALTTVYAVCGLPENVCNIALAYTSTQVAAPTLALLALINQFFLFFKSSLTPVLLLCLCKSLGQSFMDCCCCCCEECLSDGVSSSASTSSSSPSSACRSAGGKPKSCSSEISPSIFFDKAKDNSSILAIGTPC</sequence>
<dbReference type="PRINTS" id="PR01421">
    <property type="entry name" value="GPR37ORPHANR"/>
</dbReference>
<feature type="transmembrane region" description="Helical" evidence="16">
    <location>
        <begin position="353"/>
        <end position="374"/>
    </location>
</feature>
<keyword evidence="8" id="KW-0297">G-protein coupled receptor</keyword>
<feature type="domain" description="G-protein coupled receptors family 1 profile" evidence="18">
    <location>
        <begin position="189"/>
        <end position="480"/>
    </location>
</feature>
<evidence type="ECO:0000256" key="11">
    <source>
        <dbReference type="ARBA" id="ARBA00023170"/>
    </source>
</evidence>
<protein>
    <recommendedName>
        <fullName evidence="18">G-protein coupled receptors family 1 profile domain-containing protein</fullName>
    </recommendedName>
</protein>
<evidence type="ECO:0000256" key="2">
    <source>
        <dbReference type="ARBA" id="ARBA00004651"/>
    </source>
</evidence>
<keyword evidence="9 16" id="KW-0472">Membrane</keyword>
<keyword evidence="11" id="KW-0675">Receptor</keyword>
<keyword evidence="12" id="KW-0325">Glycoprotein</keyword>
<evidence type="ECO:0000256" key="5">
    <source>
        <dbReference type="ARBA" id="ARBA00022729"/>
    </source>
</evidence>
<feature type="region of interest" description="Disordered" evidence="15">
    <location>
        <begin position="384"/>
        <end position="411"/>
    </location>
</feature>
<dbReference type="PROSITE" id="PS50262">
    <property type="entry name" value="G_PROTEIN_RECEP_F1_2"/>
    <property type="match status" value="1"/>
</dbReference>
<feature type="transmembrane region" description="Helical" evidence="16">
    <location>
        <begin position="250"/>
        <end position="269"/>
    </location>
</feature>
<dbReference type="GO" id="GO:0043235">
    <property type="term" value="C:receptor complex"/>
    <property type="evidence" value="ECO:0007669"/>
    <property type="project" value="TreeGrafter"/>
</dbReference>
<dbReference type="GO" id="GO:0005886">
    <property type="term" value="C:plasma membrane"/>
    <property type="evidence" value="ECO:0007669"/>
    <property type="project" value="UniProtKB-SubCell"/>
</dbReference>
<keyword evidence="13" id="KW-0807">Transducer</keyword>
<proteinExistence type="predicted"/>
<feature type="transmembrane region" description="Helical" evidence="16">
    <location>
        <begin position="210"/>
        <end position="230"/>
    </location>
</feature>
<evidence type="ECO:0000256" key="12">
    <source>
        <dbReference type="ARBA" id="ARBA00023180"/>
    </source>
</evidence>
<feature type="region of interest" description="Disordered" evidence="15">
    <location>
        <begin position="511"/>
        <end position="533"/>
    </location>
</feature>
<feature type="compositionally biased region" description="Basic and acidic residues" evidence="15">
    <location>
        <begin position="66"/>
        <end position="80"/>
    </location>
</feature>
<evidence type="ECO:0000256" key="4">
    <source>
        <dbReference type="ARBA" id="ARBA00022692"/>
    </source>
</evidence>
<keyword evidence="5 17" id="KW-0732">Signal</keyword>
<feature type="compositionally biased region" description="Low complexity" evidence="15">
    <location>
        <begin position="511"/>
        <end position="527"/>
    </location>
</feature>
<keyword evidence="20" id="KW-1185">Reference proteome</keyword>
<dbReference type="PANTHER" id="PTHR46216">
    <property type="entry name" value="PROSAPOSIN RECEPTOR GPR37 FAMILY MEMBER"/>
    <property type="match status" value="1"/>
</dbReference>
<gene>
    <name evidence="19" type="ORF">AGOR_G00156940</name>
</gene>
<dbReference type="GO" id="GO:0042995">
    <property type="term" value="C:cell projection"/>
    <property type="evidence" value="ECO:0007669"/>
    <property type="project" value="UniProtKB-SubCell"/>
</dbReference>
<evidence type="ECO:0000259" key="18">
    <source>
        <dbReference type="PROSITE" id="PS50262"/>
    </source>
</evidence>
<name>A0A8T3D442_9TELE</name>
<evidence type="ECO:0000256" key="13">
    <source>
        <dbReference type="ARBA" id="ARBA00023224"/>
    </source>
</evidence>
<evidence type="ECO:0000313" key="19">
    <source>
        <dbReference type="EMBL" id="KAI1890760.1"/>
    </source>
</evidence>
<dbReference type="Pfam" id="PF00001">
    <property type="entry name" value="7tm_1"/>
    <property type="match status" value="1"/>
</dbReference>
<dbReference type="GO" id="GO:0007193">
    <property type="term" value="P:adenylate cyclase-inhibiting G protein-coupled receptor signaling pathway"/>
    <property type="evidence" value="ECO:0007669"/>
    <property type="project" value="TreeGrafter"/>
</dbReference>
<dbReference type="PRINTS" id="PR00237">
    <property type="entry name" value="GPCRRHODOPSN"/>
</dbReference>
<comment type="subcellular location">
    <subcellularLocation>
        <location evidence="2">Cell membrane</location>
        <topology evidence="2">Multi-pass membrane protein</topology>
    </subcellularLocation>
    <subcellularLocation>
        <location evidence="1">Cell projection</location>
    </subcellularLocation>
</comment>
<dbReference type="PANTHER" id="PTHR46216:SF4">
    <property type="entry name" value="G-PROTEIN COUPLED RECEPTOR 37-LIKE 1"/>
    <property type="match status" value="1"/>
</dbReference>
<evidence type="ECO:0000313" key="20">
    <source>
        <dbReference type="Proteomes" id="UP000829720"/>
    </source>
</evidence>
<keyword evidence="6" id="KW-0832">Ubl conjugation</keyword>
<feature type="region of interest" description="Disordered" evidence="15">
    <location>
        <begin position="57"/>
        <end position="102"/>
    </location>
</feature>
<accession>A0A8T3D442</accession>
<keyword evidence="3" id="KW-1003">Cell membrane</keyword>
<keyword evidence="7 16" id="KW-1133">Transmembrane helix</keyword>
<evidence type="ECO:0000256" key="14">
    <source>
        <dbReference type="ARBA" id="ARBA00023273"/>
    </source>
</evidence>
<evidence type="ECO:0000256" key="16">
    <source>
        <dbReference type="SAM" id="Phobius"/>
    </source>
</evidence>
<evidence type="ECO:0000256" key="8">
    <source>
        <dbReference type="ARBA" id="ARBA00023040"/>
    </source>
</evidence>